<comment type="caution">
    <text evidence="1">The sequence shown here is derived from an EMBL/GenBank/DDBJ whole genome shotgun (WGS) entry which is preliminary data.</text>
</comment>
<evidence type="ECO:0000313" key="1">
    <source>
        <dbReference type="EMBL" id="KRX14797.1"/>
    </source>
</evidence>
<dbReference type="OrthoDB" id="5912556at2759"/>
<dbReference type="EMBL" id="JYDL01000150">
    <property type="protein sequence ID" value="KRX14797.1"/>
    <property type="molecule type" value="Genomic_DNA"/>
</dbReference>
<dbReference type="AlphaFoldDB" id="A0A0V0RJY2"/>
<reference evidence="1 2" key="1">
    <citation type="submission" date="2015-01" db="EMBL/GenBank/DDBJ databases">
        <title>Evolution of Trichinella species and genotypes.</title>
        <authorList>
            <person name="Korhonen P.K."/>
            <person name="Edoardo P."/>
            <person name="Giuseppe L.R."/>
            <person name="Gasser R.B."/>
        </authorList>
    </citation>
    <scope>NUCLEOTIDE SEQUENCE [LARGE SCALE GENOMIC DNA]</scope>
    <source>
        <strain evidence="1">ISS37</strain>
    </source>
</reference>
<proteinExistence type="predicted"/>
<evidence type="ECO:0000313" key="2">
    <source>
        <dbReference type="Proteomes" id="UP000054630"/>
    </source>
</evidence>
<gene>
    <name evidence="1" type="ORF">T07_12710</name>
</gene>
<protein>
    <submittedName>
        <fullName evidence="1">Uncharacterized protein</fullName>
    </submittedName>
</protein>
<name>A0A0V0RJY2_9BILA</name>
<keyword evidence="2" id="KW-1185">Reference proteome</keyword>
<sequence length="61" mass="7110">MLEENFVHVHSLKKLLDRLIFGQIDPSMTTPLAADWIDLPQQLPAQCLFISRIWLTMKRCS</sequence>
<dbReference type="Proteomes" id="UP000054630">
    <property type="component" value="Unassembled WGS sequence"/>
</dbReference>
<accession>A0A0V0RJY2</accession>
<organism evidence="1 2">
    <name type="scientific">Trichinella nelsoni</name>
    <dbReference type="NCBI Taxonomy" id="6336"/>
    <lineage>
        <taxon>Eukaryota</taxon>
        <taxon>Metazoa</taxon>
        <taxon>Ecdysozoa</taxon>
        <taxon>Nematoda</taxon>
        <taxon>Enoplea</taxon>
        <taxon>Dorylaimia</taxon>
        <taxon>Trichinellida</taxon>
        <taxon>Trichinellidae</taxon>
        <taxon>Trichinella</taxon>
    </lineage>
</organism>